<dbReference type="EMBL" id="CAJJDO010000022">
    <property type="protein sequence ID" value="CAD8151917.1"/>
    <property type="molecule type" value="Genomic_DNA"/>
</dbReference>
<evidence type="ECO:0000313" key="2">
    <source>
        <dbReference type="EMBL" id="CAD8151917.1"/>
    </source>
</evidence>
<evidence type="ECO:0000256" key="1">
    <source>
        <dbReference type="SAM" id="MobiDB-lite"/>
    </source>
</evidence>
<proteinExistence type="predicted"/>
<reference evidence="2" key="1">
    <citation type="submission" date="2021-01" db="EMBL/GenBank/DDBJ databases">
        <authorList>
            <consortium name="Genoscope - CEA"/>
            <person name="William W."/>
        </authorList>
    </citation>
    <scope>NUCLEOTIDE SEQUENCE</scope>
</reference>
<gene>
    <name evidence="2" type="ORF">PPENT_87.1.T0220174</name>
</gene>
<feature type="region of interest" description="Disordered" evidence="1">
    <location>
        <begin position="1"/>
        <end position="22"/>
    </location>
</feature>
<accession>A0A8S1TJP1</accession>
<sequence length="45" mass="5293">MKIQQEKSGGNQQDEQQYNLNRQDFRLLSNNIDQINQAQLLSSQK</sequence>
<dbReference type="AlphaFoldDB" id="A0A8S1TJP1"/>
<organism evidence="2 3">
    <name type="scientific">Paramecium pentaurelia</name>
    <dbReference type="NCBI Taxonomy" id="43138"/>
    <lineage>
        <taxon>Eukaryota</taxon>
        <taxon>Sar</taxon>
        <taxon>Alveolata</taxon>
        <taxon>Ciliophora</taxon>
        <taxon>Intramacronucleata</taxon>
        <taxon>Oligohymenophorea</taxon>
        <taxon>Peniculida</taxon>
        <taxon>Parameciidae</taxon>
        <taxon>Paramecium</taxon>
    </lineage>
</organism>
<evidence type="ECO:0000313" key="3">
    <source>
        <dbReference type="Proteomes" id="UP000689195"/>
    </source>
</evidence>
<keyword evidence="3" id="KW-1185">Reference proteome</keyword>
<dbReference type="Proteomes" id="UP000689195">
    <property type="component" value="Unassembled WGS sequence"/>
</dbReference>
<comment type="caution">
    <text evidence="2">The sequence shown here is derived from an EMBL/GenBank/DDBJ whole genome shotgun (WGS) entry which is preliminary data.</text>
</comment>
<name>A0A8S1TJP1_9CILI</name>
<protein>
    <submittedName>
        <fullName evidence="2">Uncharacterized protein</fullName>
    </submittedName>
</protein>